<sequence>MVLDIGTKLSKRLVVGLGILVILCLVSFNAHSLYRDGPLMTLEAHHQHTYLVVIGSPVTFASRRNLIRSTYFGIDDNLDPISSTTTQPIEYAFCIYGDATSPNTPERRAFETEKMEYNDIYSWDSSTQFTETTVLDWIKHQKSGKQYDFIIIQDIHSFIPLERLVKKIEAAGQVDKTLYWGDNEQGLVIGSQAQTKKGSFNSQVWKNSIESTDLDSMLLVTYVYQDQDFQALATAFGSKPVSMTKMVSKKAIVTSSYIYDKCMEPSATKASLNKRDYADKHGYVFISRSREFAQQSLRADQRRTVWGKIDVIEKVLPKFDWIMWLDMDAVIMNSNQTIEALLTHLKAEYYNNGTEFEDNIDFIIVRPGTDKMINAGVFLIKNTHWSFKFLREIQAREEWYRQGPSYEQGAMWDVMRQPENIKRTLYLDRENHIFNTFPKFYRDGDFVVHFAPDKSEPYDPYIPNAQRGGGAAAEGAGGGNQKTARVQQQVDEVVGIMQENIDKAMQRGERLDDLRGKTEDLQATAGHFRRGANQVRKRMWWKDLKWKIIIAITILVILGIIIGSIVGTQTKSNEPSA</sequence>
<dbReference type="Proteomes" id="UP001476247">
    <property type="component" value="Unassembled WGS sequence"/>
</dbReference>
<dbReference type="Gene3D" id="1.20.5.110">
    <property type="match status" value="1"/>
</dbReference>
<feature type="domain" description="V-SNARE coiled-coil homology" evidence="6">
    <location>
        <begin position="482"/>
        <end position="542"/>
    </location>
</feature>
<evidence type="ECO:0000313" key="8">
    <source>
        <dbReference type="Proteomes" id="UP001476247"/>
    </source>
</evidence>
<keyword evidence="5" id="KW-0472">Membrane</keyword>
<evidence type="ECO:0000256" key="1">
    <source>
        <dbReference type="ARBA" id="ARBA00005664"/>
    </source>
</evidence>
<protein>
    <recommendedName>
        <fullName evidence="6">V-SNARE coiled-coil homology domain-containing protein</fullName>
    </recommendedName>
</protein>
<reference evidence="7 8" key="1">
    <citation type="submission" date="2024-04" db="EMBL/GenBank/DDBJ databases">
        <title>genome sequences of Mucor flavus KT1a and Helicostylum pulchrum KT1b strains isolation_sourced from the surface of a dry-aged beef.</title>
        <authorList>
            <person name="Toyotome T."/>
            <person name="Hosono M."/>
            <person name="Torimaru M."/>
            <person name="Fukuda K."/>
            <person name="Mikami N."/>
        </authorList>
    </citation>
    <scope>NUCLEOTIDE SEQUENCE [LARGE SCALE GENOMIC DNA]</scope>
    <source>
        <strain evidence="7 8">KT1b</strain>
    </source>
</reference>
<name>A0ABP9YFD9_9FUNG</name>
<comment type="caution">
    <text evidence="7">The sequence shown here is derived from an EMBL/GenBank/DDBJ whole genome shotgun (WGS) entry which is preliminary data.</text>
</comment>
<evidence type="ECO:0000256" key="4">
    <source>
        <dbReference type="PROSITE-ProRule" id="PRU00290"/>
    </source>
</evidence>
<organism evidence="7 8">
    <name type="scientific">Helicostylum pulchrum</name>
    <dbReference type="NCBI Taxonomy" id="562976"/>
    <lineage>
        <taxon>Eukaryota</taxon>
        <taxon>Fungi</taxon>
        <taxon>Fungi incertae sedis</taxon>
        <taxon>Mucoromycota</taxon>
        <taxon>Mucoromycotina</taxon>
        <taxon>Mucoromycetes</taxon>
        <taxon>Mucorales</taxon>
        <taxon>Mucorineae</taxon>
        <taxon>Mucoraceae</taxon>
        <taxon>Helicostylum</taxon>
    </lineage>
</organism>
<keyword evidence="3" id="KW-0808">Transferase</keyword>
<dbReference type="Pfam" id="PF05637">
    <property type="entry name" value="Glyco_transf_34"/>
    <property type="match status" value="1"/>
</dbReference>
<keyword evidence="4" id="KW-0175">Coiled coil</keyword>
<dbReference type="Pfam" id="PF00957">
    <property type="entry name" value="Synaptobrevin"/>
    <property type="match status" value="1"/>
</dbReference>
<feature type="transmembrane region" description="Helical" evidence="5">
    <location>
        <begin position="12"/>
        <end position="30"/>
    </location>
</feature>
<dbReference type="SUPFAM" id="SSF53448">
    <property type="entry name" value="Nucleotide-diphospho-sugar transferases"/>
    <property type="match status" value="1"/>
</dbReference>
<keyword evidence="5" id="KW-1133">Transmembrane helix</keyword>
<feature type="transmembrane region" description="Helical" evidence="5">
    <location>
        <begin position="546"/>
        <end position="566"/>
    </location>
</feature>
<evidence type="ECO:0000256" key="3">
    <source>
        <dbReference type="ARBA" id="ARBA00022679"/>
    </source>
</evidence>
<keyword evidence="5" id="KW-0812">Transmembrane</keyword>
<gene>
    <name evidence="7" type="ORF">HPULCUR_011197</name>
</gene>
<dbReference type="PANTHER" id="PTHR31306">
    <property type="entry name" value="ALPHA-1,6-MANNOSYLTRANSFERASE MNN11-RELATED"/>
    <property type="match status" value="1"/>
</dbReference>
<dbReference type="PROSITE" id="PS00417">
    <property type="entry name" value="SYNAPTOBREVIN"/>
    <property type="match status" value="1"/>
</dbReference>
<dbReference type="Gene3D" id="3.90.550.10">
    <property type="entry name" value="Spore Coat Polysaccharide Biosynthesis Protein SpsA, Chain A"/>
    <property type="match status" value="1"/>
</dbReference>
<evidence type="ECO:0000256" key="2">
    <source>
        <dbReference type="ARBA" id="ARBA00022676"/>
    </source>
</evidence>
<accession>A0ABP9YFD9</accession>
<dbReference type="InterPro" id="IPR042855">
    <property type="entry name" value="V_SNARE_CC"/>
</dbReference>
<proteinExistence type="inferred from homology"/>
<dbReference type="InterPro" id="IPR029044">
    <property type="entry name" value="Nucleotide-diphossugar_trans"/>
</dbReference>
<evidence type="ECO:0000313" key="7">
    <source>
        <dbReference type="EMBL" id="GAA5805674.1"/>
    </source>
</evidence>
<keyword evidence="8" id="KW-1185">Reference proteome</keyword>
<dbReference type="PROSITE" id="PS50892">
    <property type="entry name" value="V_SNARE"/>
    <property type="match status" value="1"/>
</dbReference>
<dbReference type="EMBL" id="BAABUJ010000049">
    <property type="protein sequence ID" value="GAA5805674.1"/>
    <property type="molecule type" value="Genomic_DNA"/>
</dbReference>
<dbReference type="InterPro" id="IPR008630">
    <property type="entry name" value="Glyco_trans_34"/>
</dbReference>
<evidence type="ECO:0000256" key="5">
    <source>
        <dbReference type="SAM" id="Phobius"/>
    </source>
</evidence>
<comment type="similarity">
    <text evidence="1">Belongs to the glycosyltransferase 34 family.</text>
</comment>
<dbReference type="PRINTS" id="PR00219">
    <property type="entry name" value="SYNAPTOBREVN"/>
</dbReference>
<evidence type="ECO:0000259" key="6">
    <source>
        <dbReference type="PROSITE" id="PS50892"/>
    </source>
</evidence>
<dbReference type="SUPFAM" id="SSF58038">
    <property type="entry name" value="SNARE fusion complex"/>
    <property type="match status" value="1"/>
</dbReference>
<dbReference type="PANTHER" id="PTHR31306:SF4">
    <property type="entry name" value="ALPHA-1,2-GALACTOSYLTRANSFERASE"/>
    <property type="match status" value="1"/>
</dbReference>
<dbReference type="InterPro" id="IPR001388">
    <property type="entry name" value="Synaptobrevin-like"/>
</dbReference>
<keyword evidence="2" id="KW-0328">Glycosyltransferase</keyword>